<dbReference type="Pfam" id="PF00415">
    <property type="entry name" value="RCC1"/>
    <property type="match status" value="2"/>
</dbReference>
<proteinExistence type="predicted"/>
<accession>R7YRZ0</accession>
<dbReference type="Gene3D" id="2.130.10.30">
    <property type="entry name" value="Regulator of chromosome condensation 1/beta-lactamase-inhibitor protein II"/>
    <property type="match status" value="1"/>
</dbReference>
<dbReference type="STRING" id="1168221.R7YRZ0"/>
<protein>
    <recommendedName>
        <fullName evidence="5">RCC1/BLIP-II protein</fullName>
    </recommendedName>
</protein>
<organism evidence="3 4">
    <name type="scientific">Coniosporium apollinis (strain CBS 100218)</name>
    <name type="common">Rock-inhabiting black yeast</name>
    <dbReference type="NCBI Taxonomy" id="1168221"/>
    <lineage>
        <taxon>Eukaryota</taxon>
        <taxon>Fungi</taxon>
        <taxon>Dikarya</taxon>
        <taxon>Ascomycota</taxon>
        <taxon>Pezizomycotina</taxon>
        <taxon>Dothideomycetes</taxon>
        <taxon>Dothideomycetes incertae sedis</taxon>
        <taxon>Coniosporium</taxon>
    </lineage>
</organism>
<evidence type="ECO:0000256" key="1">
    <source>
        <dbReference type="PROSITE-ProRule" id="PRU00235"/>
    </source>
</evidence>
<dbReference type="SUPFAM" id="SSF50985">
    <property type="entry name" value="RCC1/BLIP-II"/>
    <property type="match status" value="1"/>
</dbReference>
<feature type="repeat" description="RCC1" evidence="1">
    <location>
        <begin position="366"/>
        <end position="418"/>
    </location>
</feature>
<dbReference type="PANTHER" id="PTHR46849">
    <property type="entry name" value="RCC1 DOMAIN-CONTAINING PROTEIN 1"/>
    <property type="match status" value="1"/>
</dbReference>
<reference evidence="4" key="1">
    <citation type="submission" date="2012-06" db="EMBL/GenBank/DDBJ databases">
        <title>The genome sequence of Coniosporium apollinis CBS 100218.</title>
        <authorList>
            <consortium name="The Broad Institute Genome Sequencing Platform"/>
            <person name="Cuomo C."/>
            <person name="Gorbushina A."/>
            <person name="Noack S."/>
            <person name="Walker B."/>
            <person name="Young S.K."/>
            <person name="Zeng Q."/>
            <person name="Gargeya S."/>
            <person name="Fitzgerald M."/>
            <person name="Haas B."/>
            <person name="Abouelleil A."/>
            <person name="Alvarado L."/>
            <person name="Arachchi H.M."/>
            <person name="Berlin A.M."/>
            <person name="Chapman S.B."/>
            <person name="Goldberg J."/>
            <person name="Griggs A."/>
            <person name="Gujja S."/>
            <person name="Hansen M."/>
            <person name="Howarth C."/>
            <person name="Imamovic A."/>
            <person name="Larimer J."/>
            <person name="McCowan C."/>
            <person name="Montmayeur A."/>
            <person name="Murphy C."/>
            <person name="Neiman D."/>
            <person name="Pearson M."/>
            <person name="Priest M."/>
            <person name="Roberts A."/>
            <person name="Saif S."/>
            <person name="Shea T."/>
            <person name="Sisk P."/>
            <person name="Sykes S."/>
            <person name="Wortman J."/>
            <person name="Nusbaum C."/>
            <person name="Birren B."/>
        </authorList>
    </citation>
    <scope>NUCLEOTIDE SEQUENCE [LARGE SCALE GENOMIC DNA]</scope>
    <source>
        <strain evidence="4">CBS 100218</strain>
    </source>
</reference>
<dbReference type="OMA" id="HHMLPGR"/>
<dbReference type="InterPro" id="IPR000408">
    <property type="entry name" value="Reg_chr_condens"/>
</dbReference>
<dbReference type="InterPro" id="IPR009091">
    <property type="entry name" value="RCC1/BLIP-II"/>
</dbReference>
<feature type="repeat" description="RCC1" evidence="1">
    <location>
        <begin position="228"/>
        <end position="283"/>
    </location>
</feature>
<dbReference type="HOGENOM" id="CLU_046009_0_0_1"/>
<dbReference type="OrthoDB" id="5370059at2759"/>
<evidence type="ECO:0000313" key="3">
    <source>
        <dbReference type="EMBL" id="EON64692.1"/>
    </source>
</evidence>
<name>R7YRZ0_CONA1</name>
<feature type="region of interest" description="Disordered" evidence="2">
    <location>
        <begin position="167"/>
        <end position="187"/>
    </location>
</feature>
<dbReference type="EMBL" id="JH767569">
    <property type="protein sequence ID" value="EON64692.1"/>
    <property type="molecule type" value="Genomic_DNA"/>
</dbReference>
<keyword evidence="4" id="KW-1185">Reference proteome</keyword>
<evidence type="ECO:0000313" key="4">
    <source>
        <dbReference type="Proteomes" id="UP000016924"/>
    </source>
</evidence>
<dbReference type="eggNOG" id="KOG1426">
    <property type="taxonomic scope" value="Eukaryota"/>
</dbReference>
<dbReference type="InterPro" id="IPR052830">
    <property type="entry name" value="RCC1_domain-containing"/>
</dbReference>
<sequence length="418" mass="44785">MELHACGFNGHNQLKADAERLDNPSDIYSFTKIASGHDIGVAHAGWSQTLVKHNTTLVGLGHNLPPGVPLWDGPPLSSFFGTHGGLIGALGEKGELCRFSHESYPAFTLRGDESSPRLAHVAINNADRVTIIFLASPAANLMHILEFSSVLGFFGWYSDPSADPPANGVYSHPSLPTDKPDSRGEIPAGLRPSLSRVSVVDRRHFMVPGRAKKLVAFATGFVLLTETGEVYTWGDARHDRCLGRSVDAADNPADEPRLVEALAGIPIAKVAAGGWICAALSKERDLYIWGLGTPGSEGRKIEALNNVSPLPPHSKESGILYDLGEEHSADSAEQDEDVTLIELESGLDVVDVGVGTGHVVVVAEGGRIYTVGDNDNGQLGLGKDAQSFHKDWTEIKEFREKSFKGVTCGPRSSFILVQ</sequence>
<dbReference type="RefSeq" id="XP_007780009.1">
    <property type="nucleotide sequence ID" value="XM_007781819.1"/>
</dbReference>
<evidence type="ECO:0008006" key="5">
    <source>
        <dbReference type="Google" id="ProtNLM"/>
    </source>
</evidence>
<evidence type="ECO:0000256" key="2">
    <source>
        <dbReference type="SAM" id="MobiDB-lite"/>
    </source>
</evidence>
<gene>
    <name evidence="3" type="ORF">W97_03925</name>
</gene>
<dbReference type="PROSITE" id="PS50012">
    <property type="entry name" value="RCC1_3"/>
    <property type="match status" value="2"/>
</dbReference>
<dbReference type="Proteomes" id="UP000016924">
    <property type="component" value="Unassembled WGS sequence"/>
</dbReference>
<dbReference type="GeneID" id="19901236"/>
<dbReference type="PANTHER" id="PTHR46849:SF1">
    <property type="entry name" value="RCC1 DOMAIN-CONTAINING PROTEIN 1"/>
    <property type="match status" value="1"/>
</dbReference>
<dbReference type="AlphaFoldDB" id="R7YRZ0"/>